<name>A0A1G7ZYM9_9BURK</name>
<dbReference type="Proteomes" id="UP000199706">
    <property type="component" value="Unassembled WGS sequence"/>
</dbReference>
<dbReference type="AlphaFoldDB" id="A0A1G7ZYM9"/>
<dbReference type="Pfam" id="PF19673">
    <property type="entry name" value="DUF6176"/>
    <property type="match status" value="1"/>
</dbReference>
<dbReference type="InterPro" id="IPR046174">
    <property type="entry name" value="DUF6176"/>
</dbReference>
<sequence length="120" mass="14100">MAFRTTLTTFTVKTGMEVKADEWLRVLIERKAECIETLDRERMHFETIFKSTRDGRMRLSWFDVQSPGGAHVGTSTLAIDKIHIDYWQQCIDREIPPETFEHVVSFVPAELENLIRQRDE</sequence>
<gene>
    <name evidence="1" type="ORF">SAMN05216466_107231</name>
</gene>
<dbReference type="OrthoDB" id="6709718at2"/>
<reference evidence="1 2" key="1">
    <citation type="submission" date="2016-10" db="EMBL/GenBank/DDBJ databases">
        <authorList>
            <person name="de Groot N.N."/>
        </authorList>
    </citation>
    <scope>NUCLEOTIDE SEQUENCE [LARGE SCALE GENOMIC DNA]</scope>
    <source>
        <strain evidence="1 2">LMG 2247</strain>
    </source>
</reference>
<proteinExistence type="predicted"/>
<evidence type="ECO:0000313" key="1">
    <source>
        <dbReference type="EMBL" id="SDH13707.1"/>
    </source>
</evidence>
<evidence type="ECO:0000313" key="2">
    <source>
        <dbReference type="Proteomes" id="UP000199706"/>
    </source>
</evidence>
<dbReference type="EMBL" id="FNCJ01000007">
    <property type="protein sequence ID" value="SDH13707.1"/>
    <property type="molecule type" value="Genomic_DNA"/>
</dbReference>
<dbReference type="RefSeq" id="WP_090685867.1">
    <property type="nucleotide sequence ID" value="NZ_CADERL010000020.1"/>
</dbReference>
<organism evidence="1 2">
    <name type="scientific">Paraburkholderia phenazinium</name>
    <dbReference type="NCBI Taxonomy" id="60549"/>
    <lineage>
        <taxon>Bacteria</taxon>
        <taxon>Pseudomonadati</taxon>
        <taxon>Pseudomonadota</taxon>
        <taxon>Betaproteobacteria</taxon>
        <taxon>Burkholderiales</taxon>
        <taxon>Burkholderiaceae</taxon>
        <taxon>Paraburkholderia</taxon>
    </lineage>
</organism>
<protein>
    <submittedName>
        <fullName evidence="1">Uncharacterized protein</fullName>
    </submittedName>
</protein>
<accession>A0A1G7ZYM9</accession>